<evidence type="ECO:0000256" key="2">
    <source>
        <dbReference type="ARBA" id="ARBA00006577"/>
    </source>
</evidence>
<organism evidence="11 12">
    <name type="scientific">Daucus carota subsp. sativus</name>
    <name type="common">Carrot</name>
    <dbReference type="NCBI Taxonomy" id="79200"/>
    <lineage>
        <taxon>Eukaryota</taxon>
        <taxon>Viridiplantae</taxon>
        <taxon>Streptophyta</taxon>
        <taxon>Embryophyta</taxon>
        <taxon>Tracheophyta</taxon>
        <taxon>Spermatophyta</taxon>
        <taxon>Magnoliopsida</taxon>
        <taxon>eudicotyledons</taxon>
        <taxon>Gunneridae</taxon>
        <taxon>Pentapetalae</taxon>
        <taxon>asterids</taxon>
        <taxon>campanulids</taxon>
        <taxon>Apiales</taxon>
        <taxon>Apiaceae</taxon>
        <taxon>Apioideae</taxon>
        <taxon>Scandiceae</taxon>
        <taxon>Daucinae</taxon>
        <taxon>Daucus</taxon>
        <taxon>Daucus sect. Daucus</taxon>
    </lineage>
</organism>
<dbReference type="Proteomes" id="UP000077755">
    <property type="component" value="Chromosome 6"/>
</dbReference>
<dbReference type="PROSITE" id="PS50005">
    <property type="entry name" value="TPR"/>
    <property type="match status" value="1"/>
</dbReference>
<dbReference type="InterPro" id="IPR011990">
    <property type="entry name" value="TPR-like_helical_dom_sf"/>
</dbReference>
<feature type="domain" description="PPIase FKBP-type" evidence="10">
    <location>
        <begin position="43"/>
        <end position="131"/>
    </location>
</feature>
<evidence type="ECO:0000259" key="10">
    <source>
        <dbReference type="PROSITE" id="PS50059"/>
    </source>
</evidence>
<dbReference type="InterPro" id="IPR046357">
    <property type="entry name" value="PPIase_dom_sf"/>
</dbReference>
<feature type="repeat" description="TPR" evidence="9">
    <location>
        <begin position="464"/>
        <end position="497"/>
    </location>
</feature>
<comment type="similarity">
    <text evidence="2">Belongs to the FKBP-type PPIase family.</text>
</comment>
<evidence type="ECO:0000256" key="6">
    <source>
        <dbReference type="ARBA" id="ARBA00023110"/>
    </source>
</evidence>
<evidence type="ECO:0000256" key="9">
    <source>
        <dbReference type="PROSITE-ProRule" id="PRU00339"/>
    </source>
</evidence>
<feature type="domain" description="PPIase FKBP-type" evidence="10">
    <location>
        <begin position="277"/>
        <end position="364"/>
    </location>
</feature>
<dbReference type="SMART" id="SM00028">
    <property type="entry name" value="TPR"/>
    <property type="match status" value="3"/>
</dbReference>
<evidence type="ECO:0000256" key="7">
    <source>
        <dbReference type="ARBA" id="ARBA00023235"/>
    </source>
</evidence>
<comment type="catalytic activity">
    <reaction evidence="1 8">
        <text>[protein]-peptidylproline (omega=180) = [protein]-peptidylproline (omega=0)</text>
        <dbReference type="Rhea" id="RHEA:16237"/>
        <dbReference type="Rhea" id="RHEA-COMP:10747"/>
        <dbReference type="Rhea" id="RHEA-COMP:10748"/>
        <dbReference type="ChEBI" id="CHEBI:83833"/>
        <dbReference type="ChEBI" id="CHEBI:83834"/>
        <dbReference type="EC" id="5.2.1.8"/>
    </reaction>
</comment>
<evidence type="ECO:0000256" key="3">
    <source>
        <dbReference type="ARBA" id="ARBA00013194"/>
    </source>
</evidence>
<evidence type="ECO:0000313" key="11">
    <source>
        <dbReference type="EMBL" id="WOH06333.1"/>
    </source>
</evidence>
<dbReference type="FunFam" id="3.10.50.40:FF:000006">
    <property type="entry name" value="Peptidyl-prolyl cis-trans isomerase"/>
    <property type="match status" value="1"/>
</dbReference>
<dbReference type="SUPFAM" id="SSF48452">
    <property type="entry name" value="TPR-like"/>
    <property type="match status" value="1"/>
</dbReference>
<dbReference type="InterPro" id="IPR001179">
    <property type="entry name" value="PPIase_FKBP_dom"/>
</dbReference>
<keyword evidence="12" id="KW-1185">Reference proteome</keyword>
<evidence type="ECO:0000256" key="8">
    <source>
        <dbReference type="PROSITE-ProRule" id="PRU00277"/>
    </source>
</evidence>
<feature type="domain" description="PPIase FKBP-type" evidence="10">
    <location>
        <begin position="159"/>
        <end position="249"/>
    </location>
</feature>
<dbReference type="Pfam" id="PF00254">
    <property type="entry name" value="FKBP_C"/>
    <property type="match status" value="3"/>
</dbReference>
<keyword evidence="6 8" id="KW-0697">Rotamase</keyword>
<protein>
    <recommendedName>
        <fullName evidence="3 8">peptidylprolyl isomerase</fullName>
        <ecNumber evidence="3 8">5.2.1.8</ecNumber>
    </recommendedName>
</protein>
<dbReference type="PROSITE" id="PS50059">
    <property type="entry name" value="FKBP_PPIASE"/>
    <property type="match status" value="3"/>
</dbReference>
<evidence type="ECO:0000256" key="5">
    <source>
        <dbReference type="ARBA" id="ARBA00022803"/>
    </source>
</evidence>
<accession>A0AAF0XE06</accession>
<reference evidence="11" key="1">
    <citation type="journal article" date="2016" name="Nat. Genet.">
        <title>A high-quality carrot genome assembly provides new insights into carotenoid accumulation and asterid genome evolution.</title>
        <authorList>
            <person name="Iorizzo M."/>
            <person name="Ellison S."/>
            <person name="Senalik D."/>
            <person name="Zeng P."/>
            <person name="Satapoomin P."/>
            <person name="Huang J."/>
            <person name="Bowman M."/>
            <person name="Iovene M."/>
            <person name="Sanseverino W."/>
            <person name="Cavagnaro P."/>
            <person name="Yildiz M."/>
            <person name="Macko-Podgorni A."/>
            <person name="Moranska E."/>
            <person name="Grzebelus E."/>
            <person name="Grzebelus D."/>
            <person name="Ashrafi H."/>
            <person name="Zheng Z."/>
            <person name="Cheng S."/>
            <person name="Spooner D."/>
            <person name="Van Deynze A."/>
            <person name="Simon P."/>
        </authorList>
    </citation>
    <scope>NUCLEOTIDE SEQUENCE</scope>
    <source>
        <tissue evidence="11">Leaf</tissue>
    </source>
</reference>
<gene>
    <name evidence="11" type="ORF">DCAR_0625758</name>
</gene>
<keyword evidence="5 9" id="KW-0802">TPR repeat</keyword>
<dbReference type="InterPro" id="IPR019734">
    <property type="entry name" value="TPR_rpt"/>
</dbReference>
<keyword evidence="4" id="KW-0677">Repeat</keyword>
<dbReference type="FunFam" id="1.25.40.10:FF:000008">
    <property type="entry name" value="Peptidylprolyl isomerase"/>
    <property type="match status" value="1"/>
</dbReference>
<reference evidence="11" key="2">
    <citation type="submission" date="2022-03" db="EMBL/GenBank/DDBJ databases">
        <title>Draft title - Genomic analysis of global carrot germplasm unveils the trajectory of domestication and the origin of high carotenoid orange carrot.</title>
        <authorList>
            <person name="Iorizzo M."/>
            <person name="Ellison S."/>
            <person name="Senalik D."/>
            <person name="Macko-Podgorni A."/>
            <person name="Grzebelus D."/>
            <person name="Bostan H."/>
            <person name="Rolling W."/>
            <person name="Curaba J."/>
            <person name="Simon P."/>
        </authorList>
    </citation>
    <scope>NUCLEOTIDE SEQUENCE</scope>
    <source>
        <tissue evidence="11">Leaf</tissue>
    </source>
</reference>
<dbReference type="AlphaFoldDB" id="A0AAF0XE06"/>
<dbReference type="PANTHER" id="PTHR46512:SF11">
    <property type="entry name" value="PEPTIDYLPROLYL ISOMERASE"/>
    <property type="match status" value="1"/>
</dbReference>
<dbReference type="EC" id="5.2.1.8" evidence="3 8"/>
<evidence type="ECO:0000256" key="4">
    <source>
        <dbReference type="ARBA" id="ARBA00022737"/>
    </source>
</evidence>
<name>A0AAF0XE06_DAUCS</name>
<keyword evidence="7 8" id="KW-0413">Isomerase</keyword>
<sequence>MPLGLLSENNSLPDVESHVTIGNQGLQKIILQKGTSWKTPSLGDQIQVHYSVSLEDGEKFDSSWKNGKPFTFKLGQCEVIKGWDEGIATMKKGERAILTIPPELAYGESGCPPMIPPNSTLVFDIELLSWNTIRDITEDGGILKKVVEEGEGWATPKEFDEVLVKYNARLENGTIVSKSEEGTEFCVSEGYLCPAMSKAVKTMRKGEKAELSVKFSYGCGETEKFSSQIDSGIPSYSNLIIDLELISWKSVTDVMGDKKVLKKIVRDGSGFDRPNDGSQAKVIYIGKLEDGTIFERKGSDEEPFEYTCFEEQINEGLDRAVMTMRRGEKATVTVSSDFLDGYQDAGFVSAETTLIYEVELVDFSKEAPFWKMGTDEKLKACEIKKDEGNVLFKAGKFWRASRKYEKASKYVEYDHSFSADEKSQANALQLSCHLNNAACKLKLGEFLEASRLCTKVLELDQLNVKALFRRSQAYLKMSELEKANDDIKRALVIDPDNRDVKLVYKELQDKKKRYVQYEASLFSTMVAKMT</sequence>
<dbReference type="InterPro" id="IPR050754">
    <property type="entry name" value="FKBP4/5/8-like"/>
</dbReference>
<dbReference type="SUPFAM" id="SSF54534">
    <property type="entry name" value="FKBP-like"/>
    <property type="match status" value="3"/>
</dbReference>
<evidence type="ECO:0000313" key="12">
    <source>
        <dbReference type="Proteomes" id="UP000077755"/>
    </source>
</evidence>
<proteinExistence type="inferred from homology"/>
<evidence type="ECO:0000256" key="1">
    <source>
        <dbReference type="ARBA" id="ARBA00000971"/>
    </source>
</evidence>
<dbReference type="GO" id="GO:0003755">
    <property type="term" value="F:peptidyl-prolyl cis-trans isomerase activity"/>
    <property type="evidence" value="ECO:0007669"/>
    <property type="project" value="UniProtKB-KW"/>
</dbReference>
<dbReference type="Gene3D" id="1.25.40.10">
    <property type="entry name" value="Tetratricopeptide repeat domain"/>
    <property type="match status" value="1"/>
</dbReference>
<dbReference type="Gene3D" id="3.10.50.40">
    <property type="match status" value="3"/>
</dbReference>
<dbReference type="PANTHER" id="PTHR46512">
    <property type="entry name" value="PEPTIDYLPROLYL ISOMERASE"/>
    <property type="match status" value="1"/>
</dbReference>
<dbReference type="EMBL" id="CP093348">
    <property type="protein sequence ID" value="WOH06333.1"/>
    <property type="molecule type" value="Genomic_DNA"/>
</dbReference>